<feature type="transmembrane region" description="Helical" evidence="6">
    <location>
        <begin position="127"/>
        <end position="146"/>
    </location>
</feature>
<dbReference type="Proteomes" id="UP000537718">
    <property type="component" value="Unassembled WGS sequence"/>
</dbReference>
<reference evidence="8 9" key="1">
    <citation type="submission" date="2020-08" db="EMBL/GenBank/DDBJ databases">
        <title>Genomic Encyclopedia of Type Strains, Phase IV (KMG-V): Genome sequencing to study the core and pangenomes of soil and plant-associated prokaryotes.</title>
        <authorList>
            <person name="Whitman W."/>
        </authorList>
    </citation>
    <scope>NUCLEOTIDE SEQUENCE [LARGE SCALE GENOMIC DNA]</scope>
    <source>
        <strain evidence="8 9">MP7CTX6</strain>
    </source>
</reference>
<dbReference type="PANTHER" id="PTHR43047:SF72">
    <property type="entry name" value="OSMOSENSING HISTIDINE PROTEIN KINASE SLN1"/>
    <property type="match status" value="1"/>
</dbReference>
<feature type="transmembrane region" description="Helical" evidence="6">
    <location>
        <begin position="76"/>
        <end position="95"/>
    </location>
</feature>
<keyword evidence="4" id="KW-0808">Transferase</keyword>
<keyword evidence="6" id="KW-0472">Membrane</keyword>
<feature type="transmembrane region" description="Helical" evidence="6">
    <location>
        <begin position="166"/>
        <end position="186"/>
    </location>
</feature>
<evidence type="ECO:0000256" key="1">
    <source>
        <dbReference type="ARBA" id="ARBA00000085"/>
    </source>
</evidence>
<dbReference type="InterPro" id="IPR036890">
    <property type="entry name" value="HATPase_C_sf"/>
</dbReference>
<dbReference type="SUPFAM" id="SSF55874">
    <property type="entry name" value="ATPase domain of HSP90 chaperone/DNA topoisomerase II/histidine kinase"/>
    <property type="match status" value="1"/>
</dbReference>
<dbReference type="SUPFAM" id="SSF47384">
    <property type="entry name" value="Homodimeric domain of signal transducing histidine kinase"/>
    <property type="match status" value="1"/>
</dbReference>
<dbReference type="CDD" id="cd00075">
    <property type="entry name" value="HATPase"/>
    <property type="match status" value="1"/>
</dbReference>
<dbReference type="Gene3D" id="1.10.287.130">
    <property type="match status" value="1"/>
</dbReference>
<dbReference type="SMART" id="SM00388">
    <property type="entry name" value="HisKA"/>
    <property type="match status" value="1"/>
</dbReference>
<sequence length="438" mass="49974">MKKDKMQLWSQLMGSPDTHTLEAIIFHTACIFTGLLFICSIIFNYLIGLYTLSILLVPAVFAVGFVYYLSKFRYKLNLAVTIFCVLGNLLFIAFFLKNSGINGPGLIIYLLFFFLVISIVPKSQRFAWMAVNIMVAVSLIFFQYRYPEWVPVNYEDNRSRHMDFGYVYFFTLIIIYFILTSIITSYNRERLLAEKRAEQLEIANQSKNKLFSILAHDLRSPLNSIQSFLEISMEVEIEEEEKRSINSSLLKETKYTGQMLINLLSWSKTQMEGASVKLLVLNLEWALETTLLLQTSLAEEKGLILNNKLLPNLYVIADSDMLELIVRNLLNNAIKFTPPGGQITISSEVHGKECWIKIQDTGIGIDKVDFGHIFSLNSQSTYGTNQEKGVGLGLVLCKEFIELQEGRIWVESTLNVGTTFFISLQISSQNDLFALHLN</sequence>
<comment type="catalytic activity">
    <reaction evidence="1">
        <text>ATP + protein L-histidine = ADP + protein N-phospho-L-histidine.</text>
        <dbReference type="EC" id="2.7.13.3"/>
    </reaction>
</comment>
<protein>
    <recommendedName>
        <fullName evidence="2">histidine kinase</fullName>
        <ecNumber evidence="2">2.7.13.3</ecNumber>
    </recommendedName>
</protein>
<evidence type="ECO:0000256" key="2">
    <source>
        <dbReference type="ARBA" id="ARBA00012438"/>
    </source>
</evidence>
<evidence type="ECO:0000256" key="3">
    <source>
        <dbReference type="ARBA" id="ARBA00022553"/>
    </source>
</evidence>
<dbReference type="GO" id="GO:0000155">
    <property type="term" value="F:phosphorelay sensor kinase activity"/>
    <property type="evidence" value="ECO:0007669"/>
    <property type="project" value="InterPro"/>
</dbReference>
<dbReference type="Gene3D" id="3.30.565.10">
    <property type="entry name" value="Histidine kinase-like ATPase, C-terminal domain"/>
    <property type="match status" value="1"/>
</dbReference>
<dbReference type="InterPro" id="IPR003594">
    <property type="entry name" value="HATPase_dom"/>
</dbReference>
<dbReference type="Pfam" id="PF02518">
    <property type="entry name" value="HATPase_c"/>
    <property type="match status" value="1"/>
</dbReference>
<dbReference type="RefSeq" id="WP_183867378.1">
    <property type="nucleotide sequence ID" value="NZ_JACHCF010000005.1"/>
</dbReference>
<keyword evidence="6" id="KW-1133">Transmembrane helix</keyword>
<evidence type="ECO:0000256" key="6">
    <source>
        <dbReference type="SAM" id="Phobius"/>
    </source>
</evidence>
<evidence type="ECO:0000313" key="9">
    <source>
        <dbReference type="Proteomes" id="UP000537718"/>
    </source>
</evidence>
<keyword evidence="6" id="KW-0812">Transmembrane</keyword>
<dbReference type="EMBL" id="JACHCF010000005">
    <property type="protein sequence ID" value="MBB5621396.1"/>
    <property type="molecule type" value="Genomic_DNA"/>
</dbReference>
<dbReference type="PRINTS" id="PR00344">
    <property type="entry name" value="BCTRLSENSOR"/>
</dbReference>
<keyword evidence="3" id="KW-0597">Phosphoprotein</keyword>
<dbReference type="EC" id="2.7.13.3" evidence="2"/>
<dbReference type="AlphaFoldDB" id="A0A7W9DJN5"/>
<dbReference type="GO" id="GO:0009927">
    <property type="term" value="F:histidine phosphotransfer kinase activity"/>
    <property type="evidence" value="ECO:0007669"/>
    <property type="project" value="TreeGrafter"/>
</dbReference>
<dbReference type="InterPro" id="IPR005467">
    <property type="entry name" value="His_kinase_dom"/>
</dbReference>
<gene>
    <name evidence="8" type="ORF">HDE69_002457</name>
</gene>
<dbReference type="InterPro" id="IPR036097">
    <property type="entry name" value="HisK_dim/P_sf"/>
</dbReference>
<evidence type="ECO:0000256" key="5">
    <source>
        <dbReference type="ARBA" id="ARBA00022777"/>
    </source>
</evidence>
<evidence type="ECO:0000256" key="4">
    <source>
        <dbReference type="ARBA" id="ARBA00022679"/>
    </source>
</evidence>
<evidence type="ECO:0000259" key="7">
    <source>
        <dbReference type="PROSITE" id="PS50109"/>
    </source>
</evidence>
<dbReference type="FunFam" id="3.30.565.10:FF:000006">
    <property type="entry name" value="Sensor histidine kinase WalK"/>
    <property type="match status" value="1"/>
</dbReference>
<dbReference type="GO" id="GO:0005886">
    <property type="term" value="C:plasma membrane"/>
    <property type="evidence" value="ECO:0007669"/>
    <property type="project" value="TreeGrafter"/>
</dbReference>
<dbReference type="InterPro" id="IPR004358">
    <property type="entry name" value="Sig_transdc_His_kin-like_C"/>
</dbReference>
<feature type="transmembrane region" description="Helical" evidence="6">
    <location>
        <begin position="49"/>
        <end position="69"/>
    </location>
</feature>
<feature type="transmembrane region" description="Helical" evidence="6">
    <location>
        <begin position="21"/>
        <end position="43"/>
    </location>
</feature>
<accession>A0A7W9DJN5</accession>
<dbReference type="CDD" id="cd00082">
    <property type="entry name" value="HisKA"/>
    <property type="match status" value="1"/>
</dbReference>
<dbReference type="PROSITE" id="PS50109">
    <property type="entry name" value="HIS_KIN"/>
    <property type="match status" value="1"/>
</dbReference>
<dbReference type="InterPro" id="IPR003661">
    <property type="entry name" value="HisK_dim/P_dom"/>
</dbReference>
<organism evidence="8 9">
    <name type="scientific">Pedobacter cryoconitis</name>
    <dbReference type="NCBI Taxonomy" id="188932"/>
    <lineage>
        <taxon>Bacteria</taxon>
        <taxon>Pseudomonadati</taxon>
        <taxon>Bacteroidota</taxon>
        <taxon>Sphingobacteriia</taxon>
        <taxon>Sphingobacteriales</taxon>
        <taxon>Sphingobacteriaceae</taxon>
        <taxon>Pedobacter</taxon>
    </lineage>
</organism>
<comment type="caution">
    <text evidence="8">The sequence shown here is derived from an EMBL/GenBank/DDBJ whole genome shotgun (WGS) entry which is preliminary data.</text>
</comment>
<feature type="transmembrane region" description="Helical" evidence="6">
    <location>
        <begin position="101"/>
        <end position="120"/>
    </location>
</feature>
<dbReference type="Pfam" id="PF00512">
    <property type="entry name" value="HisKA"/>
    <property type="match status" value="1"/>
</dbReference>
<dbReference type="PANTHER" id="PTHR43047">
    <property type="entry name" value="TWO-COMPONENT HISTIDINE PROTEIN KINASE"/>
    <property type="match status" value="1"/>
</dbReference>
<name>A0A7W9DJN5_9SPHI</name>
<feature type="domain" description="Histidine kinase" evidence="7">
    <location>
        <begin position="213"/>
        <end position="428"/>
    </location>
</feature>
<evidence type="ECO:0000313" key="8">
    <source>
        <dbReference type="EMBL" id="MBB5621396.1"/>
    </source>
</evidence>
<dbReference type="SMART" id="SM00387">
    <property type="entry name" value="HATPase_c"/>
    <property type="match status" value="1"/>
</dbReference>
<proteinExistence type="predicted"/>
<keyword evidence="5 8" id="KW-0418">Kinase</keyword>